<dbReference type="EMBL" id="CP025768">
    <property type="protein sequence ID" value="KGB78459.1"/>
    <property type="molecule type" value="Genomic_DNA"/>
</dbReference>
<dbReference type="AlphaFoldDB" id="A0A095CGB0"/>
<accession>A0A095CGB0</accession>
<dbReference type="GeneID" id="88180520"/>
<dbReference type="Proteomes" id="UP000029445">
    <property type="component" value="Chromosome 10"/>
</dbReference>
<name>A0A095CGB0_CRYD2</name>
<dbReference type="OrthoDB" id="37730at2759"/>
<dbReference type="CDD" id="cd19357">
    <property type="entry name" value="TenA_E_At3g16990-like"/>
    <property type="match status" value="1"/>
</dbReference>
<dbReference type="SUPFAM" id="SSF48613">
    <property type="entry name" value="Heme oxygenase-like"/>
    <property type="match status" value="1"/>
</dbReference>
<dbReference type="STRING" id="294750.A0A095CGB0"/>
<reference evidence="1 2" key="2">
    <citation type="journal article" date="2018" name="Proc. Natl. Acad. Sci.">
        <title>RNAi is a critical determinant of centromere evolution in closely related fungi.</title>
        <authorList>
            <person name="Yadav V."/>
            <person name="Sun S."/>
            <person name="Billmyre R.B."/>
            <person name="Thimmappa B.C."/>
            <person name="Shea T."/>
            <person name="Lintner R."/>
            <person name="Bakkeren G."/>
            <person name="Cuomo C.A."/>
            <person name="Heitman J."/>
            <person name="Sanyal K."/>
        </authorList>
    </citation>
    <scope>NUCLEOTIDE SEQUENCE [LARGE SCALE GENOMIC DNA]</scope>
    <source>
        <strain evidence="1 2">R265</strain>
    </source>
</reference>
<sequence>MSSQKFTEYLLNKYADDFKAATTHPFLEQAGKGVIDPRPLRAWLKQDYLYAYVGYIKFASSVLSHLHIPTPLSSPSPNTSKAISVLTFSLANVKRETDFFVSTAKAHGLDVFSPDANDGAEGGLLGEYNEITRAYVDFLHAVGGVGAVEEGLVLLWAMEIAYLTAWRNAKSLRPETLTSADLSSLSQTQQALLKFVDNWTSDEFVEFVTDCAEIVDGAGIEIGSALAERCETVFKRTLWLEQRFWPSV</sequence>
<dbReference type="Gene3D" id="1.20.910.10">
    <property type="entry name" value="Heme oxygenase-like"/>
    <property type="match status" value="1"/>
</dbReference>
<protein>
    <recommendedName>
        <fullName evidence="3">Thiaminase-2/PQQC domain-containing protein</fullName>
    </recommendedName>
</protein>
<dbReference type="VEuPathDB" id="FungiDB:CNBG_4297"/>
<gene>
    <name evidence="1" type="ORF">CNBG_4297</name>
</gene>
<dbReference type="OMA" id="IPNWTSE"/>
<reference evidence="1 2" key="1">
    <citation type="journal article" date="2011" name="MBio">
        <title>Genome variation in Cryptococcus gattii, an emerging pathogen of immunocompetent hosts.</title>
        <authorList>
            <person name="D'Souza C.A."/>
            <person name="Kronstad J.W."/>
            <person name="Taylor G."/>
            <person name="Warren R."/>
            <person name="Yuen M."/>
            <person name="Hu G."/>
            <person name="Jung W.H."/>
            <person name="Sham A."/>
            <person name="Kidd S.E."/>
            <person name="Tangen K."/>
            <person name="Lee N."/>
            <person name="Zeilmaker T."/>
            <person name="Sawkins J."/>
            <person name="McVicker G."/>
            <person name="Shah S."/>
            <person name="Gnerre S."/>
            <person name="Griggs A."/>
            <person name="Zeng Q."/>
            <person name="Bartlett K."/>
            <person name="Li W."/>
            <person name="Wang X."/>
            <person name="Heitman J."/>
            <person name="Stajich J.E."/>
            <person name="Fraser J.A."/>
            <person name="Meyer W."/>
            <person name="Carter D."/>
            <person name="Schein J."/>
            <person name="Krzywinski M."/>
            <person name="Kwon-Chung K.J."/>
            <person name="Varma A."/>
            <person name="Wang J."/>
            <person name="Brunham R."/>
            <person name="Fyfe M."/>
            <person name="Ouellette B.F."/>
            <person name="Siddiqui A."/>
            <person name="Marra M."/>
            <person name="Jones S."/>
            <person name="Holt R."/>
            <person name="Birren B.W."/>
            <person name="Galagan J.E."/>
            <person name="Cuomo C.A."/>
        </authorList>
    </citation>
    <scope>NUCLEOTIDE SEQUENCE [LARGE SCALE GENOMIC DNA]</scope>
    <source>
        <strain evidence="1 2">R265</strain>
    </source>
</reference>
<evidence type="ECO:0008006" key="3">
    <source>
        <dbReference type="Google" id="ProtNLM"/>
    </source>
</evidence>
<keyword evidence="2" id="KW-1185">Reference proteome</keyword>
<dbReference type="PANTHER" id="PTHR41813">
    <property type="entry name" value="REGULATOR PAB1642, PUTATIVE (AFU_ORTHOLOGUE AFUA_3G11955)-RELATED"/>
    <property type="match status" value="1"/>
</dbReference>
<organism evidence="1 2">
    <name type="scientific">Cryptococcus deuterogattii (strain R265)</name>
    <name type="common">Cryptococcus gattii VGII (strain R265)</name>
    <dbReference type="NCBI Taxonomy" id="294750"/>
    <lineage>
        <taxon>Eukaryota</taxon>
        <taxon>Fungi</taxon>
        <taxon>Dikarya</taxon>
        <taxon>Basidiomycota</taxon>
        <taxon>Agaricomycotina</taxon>
        <taxon>Tremellomycetes</taxon>
        <taxon>Tremellales</taxon>
        <taxon>Cryptococcaceae</taxon>
        <taxon>Cryptococcus</taxon>
        <taxon>Cryptococcus gattii species complex</taxon>
    </lineage>
</organism>
<dbReference type="InterPro" id="IPR016084">
    <property type="entry name" value="Haem_Oase-like_multi-hlx"/>
</dbReference>
<dbReference type="InterPro" id="IPR053261">
    <property type="entry name" value="Polyketide-peptide_reg"/>
</dbReference>
<evidence type="ECO:0000313" key="1">
    <source>
        <dbReference type="EMBL" id="KGB78459.1"/>
    </source>
</evidence>
<proteinExistence type="predicted"/>
<evidence type="ECO:0000313" key="2">
    <source>
        <dbReference type="Proteomes" id="UP000029445"/>
    </source>
</evidence>
<dbReference type="PANTHER" id="PTHR41813:SF2">
    <property type="entry name" value="REGULATOR PAB1642, PUTATIVE (AFU_ORTHOLOGUE AFUA_3G11955)-RELATED"/>
    <property type="match status" value="1"/>
</dbReference>
<dbReference type="KEGG" id="cdeu:CNBG_4297"/>
<dbReference type="RefSeq" id="XP_062884200.1">
    <property type="nucleotide sequence ID" value="XM_063028245.1"/>
</dbReference>
<dbReference type="HOGENOM" id="CLU_055855_0_1_1"/>